<sequence length="698" mass="79757">MSEPQGTPTKLQSEGEGERSSTSSPLTSKQEQKEQKDGQNSDSLSIPKDLQDNYSDISGKKEMDAQHSSSSHPSKLKHFSHSHELMFKEEQKEKNYDDEVVFCNACEEVVLGPRYSCNTCVDPNSTFNLHKSCAEELSCEIEHPIHRHKLKFECKTEPSAELFTCNACHQPCRLAYACSPCDLALDLKCASNWCHILDRKKPHVHQFSVLGKGIPFDCEVCGKIQDSLPYLCTICHLLVGKECTQSLPHVIRIASHRHRLGLIWFLEEAYKKDRICKICYTSTNRSRAVYQCNSCDYYVAHTLCSMDNITRTNDDNQDDWLYWIEGQSYRATIKRMFSRYKSELKEINPIELIEERGLKNFSHDHILTLIDELRDNDAITCNGCMRPITISTGKFYCCTQDCLFFLHKRCARLREKQLHSFHPHELQLLAKAYTFDGLFNCHMCHSLSQGFCLYCEGCDIYLDLQCMSISNPLRRLKVHGHSLDLNSASSEDHCRGCGISLADLRFSCFKSKFHLCIPCVKLPHTARYKYQDDHLKLTYHSVENELGEYYCDICEGERDPAHWFYKSKHCDFECHPHCILGRHPQVKLGSSYKLDAHPHINKHNIDYSHGPFACVLDLHSQAKQDLVRGLGASANVQAADHRRQLLRLAPLHHNTSSASLAIAVNHLHGSSHKPPNNKTNALMFPTQHLNTLPLSSIP</sequence>
<dbReference type="PANTHER" id="PTHR32410:SF216">
    <property type="entry name" value="PHORBOL-ESTER_DAG-TYPE DOMAIN-CONTAINING PROTEIN"/>
    <property type="match status" value="1"/>
</dbReference>
<dbReference type="KEGG" id="pavi:110770768"/>
<organism evidence="4 5">
    <name type="scientific">Prunus avium</name>
    <name type="common">Cherry</name>
    <name type="synonym">Cerasus avium</name>
    <dbReference type="NCBI Taxonomy" id="42229"/>
    <lineage>
        <taxon>Eukaryota</taxon>
        <taxon>Viridiplantae</taxon>
        <taxon>Streptophyta</taxon>
        <taxon>Embryophyta</taxon>
        <taxon>Tracheophyta</taxon>
        <taxon>Spermatophyta</taxon>
        <taxon>Magnoliopsida</taxon>
        <taxon>eudicotyledons</taxon>
        <taxon>Gunneridae</taxon>
        <taxon>Pentapetalae</taxon>
        <taxon>rosids</taxon>
        <taxon>fabids</taxon>
        <taxon>Rosales</taxon>
        <taxon>Rosaceae</taxon>
        <taxon>Amygdaloideae</taxon>
        <taxon>Amygdaleae</taxon>
        <taxon>Prunus</taxon>
    </lineage>
</organism>
<proteinExistence type="predicted"/>
<feature type="domain" description="DC1" evidence="3">
    <location>
        <begin position="79"/>
        <end position="134"/>
    </location>
</feature>
<dbReference type="InterPro" id="IPR046349">
    <property type="entry name" value="C1-like_sf"/>
</dbReference>
<feature type="compositionally biased region" description="Polar residues" evidence="2">
    <location>
        <begin position="1"/>
        <end position="12"/>
    </location>
</feature>
<reference evidence="5" key="1">
    <citation type="submission" date="2025-08" db="UniProtKB">
        <authorList>
            <consortium name="RefSeq"/>
        </authorList>
    </citation>
    <scope>IDENTIFICATION</scope>
</reference>
<dbReference type="RefSeq" id="XP_021830683.1">
    <property type="nucleotide sequence ID" value="XM_021974991.1"/>
</dbReference>
<protein>
    <submittedName>
        <fullName evidence="5">Uncharacterized protein LOC110770768</fullName>
    </submittedName>
</protein>
<dbReference type="AlphaFoldDB" id="A0A6P5TSH4"/>
<keyword evidence="4" id="KW-1185">Reference proteome</keyword>
<evidence type="ECO:0000259" key="3">
    <source>
        <dbReference type="Pfam" id="PF03107"/>
    </source>
</evidence>
<dbReference type="Proteomes" id="UP000515124">
    <property type="component" value="Unplaced"/>
</dbReference>
<evidence type="ECO:0000256" key="2">
    <source>
        <dbReference type="SAM" id="MobiDB-lite"/>
    </source>
</evidence>
<dbReference type="PANTHER" id="PTHR32410">
    <property type="entry name" value="CYSTEINE/HISTIDINE-RICH C1 DOMAIN FAMILY PROTEIN"/>
    <property type="match status" value="1"/>
</dbReference>
<feature type="compositionally biased region" description="Basic and acidic residues" evidence="2">
    <location>
        <begin position="30"/>
        <end position="39"/>
    </location>
</feature>
<feature type="domain" description="DC1" evidence="3">
    <location>
        <begin position="255"/>
        <end position="304"/>
    </location>
</feature>
<dbReference type="SUPFAM" id="SSF57889">
    <property type="entry name" value="Cysteine-rich domain"/>
    <property type="match status" value="4"/>
</dbReference>
<feature type="domain" description="DC1" evidence="3">
    <location>
        <begin position="145"/>
        <end position="190"/>
    </location>
</feature>
<dbReference type="Pfam" id="PF03107">
    <property type="entry name" value="C1_2"/>
    <property type="match status" value="4"/>
</dbReference>
<evidence type="ECO:0000313" key="4">
    <source>
        <dbReference type="Proteomes" id="UP000515124"/>
    </source>
</evidence>
<feature type="region of interest" description="Disordered" evidence="2">
    <location>
        <begin position="1"/>
        <end position="56"/>
    </location>
</feature>
<gene>
    <name evidence="5" type="primary">LOC110770768</name>
</gene>
<dbReference type="GeneID" id="110770768"/>
<dbReference type="InterPro" id="IPR004146">
    <property type="entry name" value="DC1"/>
</dbReference>
<name>A0A6P5TSH4_PRUAV</name>
<evidence type="ECO:0000256" key="1">
    <source>
        <dbReference type="ARBA" id="ARBA00022737"/>
    </source>
</evidence>
<feature type="domain" description="DC1" evidence="3">
    <location>
        <begin position="361"/>
        <end position="411"/>
    </location>
</feature>
<dbReference type="InterPro" id="IPR053192">
    <property type="entry name" value="Vacuole_Formation_Reg"/>
</dbReference>
<accession>A0A6P5TSH4</accession>
<keyword evidence="1" id="KW-0677">Repeat</keyword>
<evidence type="ECO:0000313" key="5">
    <source>
        <dbReference type="RefSeq" id="XP_021830683.1"/>
    </source>
</evidence>